<protein>
    <submittedName>
        <fullName evidence="3">Ribonuclease domain-containing protein</fullName>
    </submittedName>
</protein>
<name>A0ABV9SC98_9PSEU</name>
<dbReference type="InterPro" id="IPR000026">
    <property type="entry name" value="N1-like"/>
</dbReference>
<organism evidence="3 4">
    <name type="scientific">Actinophytocola glycyrrhizae</name>
    <dbReference type="NCBI Taxonomy" id="2044873"/>
    <lineage>
        <taxon>Bacteria</taxon>
        <taxon>Bacillati</taxon>
        <taxon>Actinomycetota</taxon>
        <taxon>Actinomycetes</taxon>
        <taxon>Pseudonocardiales</taxon>
        <taxon>Pseudonocardiaceae</taxon>
    </lineage>
</organism>
<gene>
    <name evidence="3" type="ORF">ACFPCV_32970</name>
</gene>
<reference evidence="4" key="1">
    <citation type="journal article" date="2019" name="Int. J. Syst. Evol. Microbiol.">
        <title>The Global Catalogue of Microorganisms (GCM) 10K type strain sequencing project: providing services to taxonomists for standard genome sequencing and annotation.</title>
        <authorList>
            <consortium name="The Broad Institute Genomics Platform"/>
            <consortium name="The Broad Institute Genome Sequencing Center for Infectious Disease"/>
            <person name="Wu L."/>
            <person name="Ma J."/>
        </authorList>
    </citation>
    <scope>NUCLEOTIDE SEQUENCE [LARGE SCALE GENOMIC DNA]</scope>
    <source>
        <strain evidence="4">ZS-22-S1</strain>
    </source>
</reference>
<dbReference type="Gene3D" id="3.10.450.30">
    <property type="entry name" value="Microbial ribonucleases"/>
    <property type="match status" value="1"/>
</dbReference>
<evidence type="ECO:0000313" key="4">
    <source>
        <dbReference type="Proteomes" id="UP001595859"/>
    </source>
</evidence>
<dbReference type="RefSeq" id="WP_378060762.1">
    <property type="nucleotide sequence ID" value="NZ_JBHSIS010000022.1"/>
</dbReference>
<dbReference type="SUPFAM" id="SSF53933">
    <property type="entry name" value="Microbial ribonucleases"/>
    <property type="match status" value="1"/>
</dbReference>
<keyword evidence="4" id="KW-1185">Reference proteome</keyword>
<proteinExistence type="predicted"/>
<accession>A0ABV9SC98</accession>
<evidence type="ECO:0000256" key="2">
    <source>
        <dbReference type="ARBA" id="ARBA00022801"/>
    </source>
</evidence>
<keyword evidence="2" id="KW-0378">Hydrolase</keyword>
<dbReference type="Pfam" id="PF00545">
    <property type="entry name" value="Ribonuclease"/>
    <property type="match status" value="1"/>
</dbReference>
<dbReference type="InterPro" id="IPR016191">
    <property type="entry name" value="Ribonuclease/ribotoxin"/>
</dbReference>
<dbReference type="EMBL" id="JBHSIS010000022">
    <property type="protein sequence ID" value="MFC4858334.1"/>
    <property type="molecule type" value="Genomic_DNA"/>
</dbReference>
<evidence type="ECO:0000256" key="1">
    <source>
        <dbReference type="ARBA" id="ARBA00022722"/>
    </source>
</evidence>
<comment type="caution">
    <text evidence="3">The sequence shown here is derived from an EMBL/GenBank/DDBJ whole genome shotgun (WGS) entry which is preliminary data.</text>
</comment>
<sequence>MGSSRRITIALVGLVVLVLAGWFTQSQLTGEQQPPPVSGVPERALTELPPEAGDTWRLIEEGGPFPYPEDDGKVFGNREGLLPDQDRGYYHEYTVETPGSDDRGARRLVTGDADEVYYTADHYESFVRVDITR</sequence>
<dbReference type="Proteomes" id="UP001595859">
    <property type="component" value="Unassembled WGS sequence"/>
</dbReference>
<evidence type="ECO:0000313" key="3">
    <source>
        <dbReference type="EMBL" id="MFC4858334.1"/>
    </source>
</evidence>
<keyword evidence="1" id="KW-0540">Nuclease</keyword>